<dbReference type="Pfam" id="PF13545">
    <property type="entry name" value="HTH_Crp_2"/>
    <property type="match status" value="1"/>
</dbReference>
<keyword evidence="11" id="KW-0804">Transcription</keyword>
<dbReference type="CDD" id="cd00038">
    <property type="entry name" value="CAP_ED"/>
    <property type="match status" value="1"/>
</dbReference>
<dbReference type="FunFam" id="1.10.10.10:FF:000028">
    <property type="entry name" value="Fumarate/nitrate reduction transcriptional regulator Fnr"/>
    <property type="match status" value="1"/>
</dbReference>
<dbReference type="InterPro" id="IPR000595">
    <property type="entry name" value="cNMP-bd_dom"/>
</dbReference>
<dbReference type="AlphaFoldDB" id="A0A7C9HUH8"/>
<dbReference type="Pfam" id="PF00027">
    <property type="entry name" value="cNMP_binding"/>
    <property type="match status" value="1"/>
</dbReference>
<evidence type="ECO:0000256" key="12">
    <source>
        <dbReference type="ARBA" id="ARBA00031697"/>
    </source>
</evidence>
<accession>A0A7C9HUH8</accession>
<evidence type="ECO:0000256" key="8">
    <source>
        <dbReference type="ARBA" id="ARBA00023026"/>
    </source>
</evidence>
<dbReference type="Gene3D" id="1.10.10.10">
    <property type="entry name" value="Winged helix-like DNA-binding domain superfamily/Winged helix DNA-binding domain"/>
    <property type="match status" value="1"/>
</dbReference>
<dbReference type="InterPro" id="IPR018335">
    <property type="entry name" value="Tscrpt_reg_HTH_Crp-type_CS"/>
</dbReference>
<dbReference type="SMART" id="SM00100">
    <property type="entry name" value="cNMP"/>
    <property type="match status" value="1"/>
</dbReference>
<feature type="domain" description="HTH crp-type" evidence="15">
    <location>
        <begin position="218"/>
        <end position="291"/>
    </location>
</feature>
<dbReference type="GO" id="GO:0003677">
    <property type="term" value="F:DNA binding"/>
    <property type="evidence" value="ECO:0007669"/>
    <property type="project" value="UniProtKB-KW"/>
</dbReference>
<dbReference type="InterPro" id="IPR036388">
    <property type="entry name" value="WH-like_DNA-bd_sf"/>
</dbReference>
<keyword evidence="5" id="KW-0021">Allosteric enzyme</keyword>
<dbReference type="InterPro" id="IPR036390">
    <property type="entry name" value="WH_DNA-bd_sf"/>
</dbReference>
<dbReference type="PROSITE" id="PS00042">
    <property type="entry name" value="HTH_CRP_1"/>
    <property type="match status" value="1"/>
</dbReference>
<sequence>MRSAISCTLVPVCGLVTDIGRPRLVDGSSAGCACPSSQRRACDPAADPATDESSGYNGRVATPVVDLNALRRGCAHCSLQQLCLPAGIGVEGLQQLDSIVRRRRPIARGESLFRMGDRLEAVYVARDGAFKTVSISENGEERVVGFHLPGELIGLDALGADIHRCDAVALTVANVCEVPFDQLADIAAQVPGLQHRLLRVIGRSVGRDQDHLDMLARRQASERIALFLHGMSERFRHIGQPDSQFRLPMSREDIARFLGLALETVSRGFTRLQDDGVIAVDGRRVAILDRAELDRLAHHPELPEPRNRLHG</sequence>
<dbReference type="GO" id="GO:0003824">
    <property type="term" value="F:catalytic activity"/>
    <property type="evidence" value="ECO:0007669"/>
    <property type="project" value="UniProtKB-KW"/>
</dbReference>
<evidence type="ECO:0000256" key="7">
    <source>
        <dbReference type="ARBA" id="ARBA00023015"/>
    </source>
</evidence>
<organism evidence="16 17">
    <name type="scientific">Noviluteimonas gilva</name>
    <dbReference type="NCBI Taxonomy" id="2682097"/>
    <lineage>
        <taxon>Bacteria</taxon>
        <taxon>Pseudomonadati</taxon>
        <taxon>Pseudomonadota</taxon>
        <taxon>Gammaproteobacteria</taxon>
        <taxon>Lysobacterales</taxon>
        <taxon>Lysobacteraceae</taxon>
        <taxon>Noviluteimonas</taxon>
    </lineage>
</organism>
<evidence type="ECO:0000259" key="15">
    <source>
        <dbReference type="PROSITE" id="PS51063"/>
    </source>
</evidence>
<dbReference type="SMART" id="SM00419">
    <property type="entry name" value="HTH_CRP"/>
    <property type="match status" value="1"/>
</dbReference>
<dbReference type="InterPro" id="IPR050397">
    <property type="entry name" value="Env_Response_Regulators"/>
</dbReference>
<evidence type="ECO:0000256" key="10">
    <source>
        <dbReference type="ARBA" id="ARBA00023159"/>
    </source>
</evidence>
<evidence type="ECO:0000259" key="14">
    <source>
        <dbReference type="PROSITE" id="PS50042"/>
    </source>
</evidence>
<evidence type="ECO:0000256" key="6">
    <source>
        <dbReference type="ARBA" id="ARBA00022636"/>
    </source>
</evidence>
<keyword evidence="10" id="KW-0010">Activator</keyword>
<evidence type="ECO:0000256" key="1">
    <source>
        <dbReference type="ARBA" id="ARBA00004496"/>
    </source>
</evidence>
<keyword evidence="9" id="KW-0238">DNA-binding</keyword>
<dbReference type="InterPro" id="IPR012318">
    <property type="entry name" value="HTH_CRP"/>
</dbReference>
<evidence type="ECO:0000313" key="17">
    <source>
        <dbReference type="Proteomes" id="UP000479692"/>
    </source>
</evidence>
<keyword evidence="7" id="KW-0805">Transcription regulation</keyword>
<evidence type="ECO:0000256" key="13">
    <source>
        <dbReference type="SAM" id="MobiDB-lite"/>
    </source>
</evidence>
<proteinExistence type="predicted"/>
<dbReference type="PRINTS" id="PR00034">
    <property type="entry name" value="HTHCRP"/>
</dbReference>
<evidence type="ECO:0000256" key="11">
    <source>
        <dbReference type="ARBA" id="ARBA00023163"/>
    </source>
</evidence>
<feature type="region of interest" description="Disordered" evidence="13">
    <location>
        <begin position="35"/>
        <end position="54"/>
    </location>
</feature>
<evidence type="ECO:0000256" key="3">
    <source>
        <dbReference type="ARBA" id="ARBA00020769"/>
    </source>
</evidence>
<evidence type="ECO:0000256" key="4">
    <source>
        <dbReference type="ARBA" id="ARBA00022491"/>
    </source>
</evidence>
<feature type="domain" description="Cyclic nucleotide-binding" evidence="14">
    <location>
        <begin position="96"/>
        <end position="158"/>
    </location>
</feature>
<keyword evidence="4" id="KW-0678">Repressor</keyword>
<evidence type="ECO:0000256" key="9">
    <source>
        <dbReference type="ARBA" id="ARBA00023125"/>
    </source>
</evidence>
<gene>
    <name evidence="16" type="ORF">GN331_05585</name>
</gene>
<evidence type="ECO:0000256" key="2">
    <source>
        <dbReference type="ARBA" id="ARBA00011738"/>
    </source>
</evidence>
<protein>
    <recommendedName>
        <fullName evidence="3">CRP-like protein Clp</fullName>
    </recommendedName>
    <alternativeName>
        <fullName evidence="12">Catabolite activation-like protein</fullName>
    </alternativeName>
</protein>
<dbReference type="InterPro" id="IPR014710">
    <property type="entry name" value="RmlC-like_jellyroll"/>
</dbReference>
<dbReference type="Proteomes" id="UP000479692">
    <property type="component" value="Unassembled WGS sequence"/>
</dbReference>
<dbReference type="PROSITE" id="PS51063">
    <property type="entry name" value="HTH_CRP_2"/>
    <property type="match status" value="1"/>
</dbReference>
<dbReference type="PANTHER" id="PTHR24567:SF75">
    <property type="entry name" value="FUMARATE AND NITRATE REDUCTION REGULATORY PROTEIN"/>
    <property type="match status" value="1"/>
</dbReference>
<dbReference type="Gene3D" id="2.60.120.10">
    <property type="entry name" value="Jelly Rolls"/>
    <property type="match status" value="1"/>
</dbReference>
<keyword evidence="17" id="KW-1185">Reference proteome</keyword>
<comment type="subunit">
    <text evidence="2">Homodimer.</text>
</comment>
<evidence type="ECO:0000256" key="5">
    <source>
        <dbReference type="ARBA" id="ARBA00022533"/>
    </source>
</evidence>
<dbReference type="PROSITE" id="PS50042">
    <property type="entry name" value="CNMP_BINDING_3"/>
    <property type="match status" value="1"/>
</dbReference>
<comment type="subcellular location">
    <subcellularLocation>
        <location evidence="1">Cytoplasm</location>
    </subcellularLocation>
</comment>
<dbReference type="PANTHER" id="PTHR24567">
    <property type="entry name" value="CRP FAMILY TRANSCRIPTIONAL REGULATORY PROTEIN"/>
    <property type="match status" value="1"/>
</dbReference>
<keyword evidence="8" id="KW-0843">Virulence</keyword>
<dbReference type="GO" id="GO:0003700">
    <property type="term" value="F:DNA-binding transcription factor activity"/>
    <property type="evidence" value="ECO:0007669"/>
    <property type="project" value="InterPro"/>
</dbReference>
<dbReference type="GO" id="GO:0005829">
    <property type="term" value="C:cytosol"/>
    <property type="evidence" value="ECO:0007669"/>
    <property type="project" value="TreeGrafter"/>
</dbReference>
<dbReference type="SUPFAM" id="SSF51206">
    <property type="entry name" value="cAMP-binding domain-like"/>
    <property type="match status" value="1"/>
</dbReference>
<dbReference type="EMBL" id="WOXT01000001">
    <property type="protein sequence ID" value="MUV13678.1"/>
    <property type="molecule type" value="Genomic_DNA"/>
</dbReference>
<evidence type="ECO:0000313" key="16">
    <source>
        <dbReference type="EMBL" id="MUV13678.1"/>
    </source>
</evidence>
<keyword evidence="6" id="KW-0973">c-di-GMP</keyword>
<comment type="caution">
    <text evidence="16">The sequence shown here is derived from an EMBL/GenBank/DDBJ whole genome shotgun (WGS) entry which is preliminary data.</text>
</comment>
<reference evidence="16 17" key="1">
    <citation type="submission" date="2019-12" db="EMBL/GenBank/DDBJ databases">
        <authorList>
            <person name="Xu J."/>
        </authorList>
    </citation>
    <scope>NUCLEOTIDE SEQUENCE [LARGE SCALE GENOMIC DNA]</scope>
    <source>
        <strain evidence="16 17">HX-5-24</strain>
    </source>
</reference>
<dbReference type="CDD" id="cd00092">
    <property type="entry name" value="HTH_CRP"/>
    <property type="match status" value="1"/>
</dbReference>
<dbReference type="SUPFAM" id="SSF46785">
    <property type="entry name" value="Winged helix' DNA-binding domain"/>
    <property type="match status" value="1"/>
</dbReference>
<name>A0A7C9HUH8_9GAMM</name>
<dbReference type="InterPro" id="IPR018490">
    <property type="entry name" value="cNMP-bd_dom_sf"/>
</dbReference>